<name>A0A319B7Y9_ASPVC</name>
<dbReference type="EMBL" id="KZ821626">
    <property type="protein sequence ID" value="PYH68479.1"/>
    <property type="molecule type" value="Genomic_DNA"/>
</dbReference>
<feature type="region of interest" description="Disordered" evidence="1">
    <location>
        <begin position="493"/>
        <end position="556"/>
    </location>
</feature>
<feature type="compositionally biased region" description="Basic and acidic residues" evidence="1">
    <location>
        <begin position="544"/>
        <end position="556"/>
    </location>
</feature>
<gene>
    <name evidence="2" type="ORF">BO88DRAFT_488420</name>
</gene>
<feature type="compositionally biased region" description="Basic and acidic residues" evidence="1">
    <location>
        <begin position="504"/>
        <end position="519"/>
    </location>
</feature>
<evidence type="ECO:0000313" key="3">
    <source>
        <dbReference type="Proteomes" id="UP000248405"/>
    </source>
</evidence>
<sequence length="556" mass="62921">MGTESWTTVTLAESANLCLESFTKCLARVGHLTVREQSAIEDQLGQFSIWSSNIGIFAAAKNSLDYRLRDAFRVQRLLRRLLRILNDHIQRLLSAINSPPEVRTTLSRPSSSLSEATELDPIIRELADEIDLIHKLSRAIRIVSKESQYLGTSASKLSDNVSGDVKGSRINQSDLEVIQDEFPNWANTSSRRDSDLLEFPPAQPASEAKQDNSSSSSLLSPIVLTFEKPKAQHTLSRLSWADTSSRRDAEHLAFPPAPIESILQRLQTLNDNHIATEKAFLRGNTSYSRGVTPPMPSMFSKGQRDRRGISLMESKRDLEREWSICMEGARNVICPYCYCDLPSSVAMNQKKWSDHVKGDLDLYICLFDRCDSPYKLYNTKDEWLNHMRQHRPRWRCAARAHGVLVFYEKSEYEEHMRRKHKSTQPQLAILAERSSRPSGPVFQSCPLCGEGNRADLEEHIADHLTYLALMSIPLPKSQSTDDHMKMAANLDTDHLRAGGAGRTDSYHSFDESEMKKAGDPSRLPESPFAGLKESKQKQTKGKAPVKDRNQEETHRR</sequence>
<feature type="region of interest" description="Disordered" evidence="1">
    <location>
        <begin position="285"/>
        <end position="304"/>
    </location>
</feature>
<dbReference type="Proteomes" id="UP000248405">
    <property type="component" value="Unassembled WGS sequence"/>
</dbReference>
<organism evidence="2 3">
    <name type="scientific">Aspergillus vadensis (strain CBS 113365 / IMI 142717 / IBT 24658)</name>
    <dbReference type="NCBI Taxonomy" id="1448311"/>
    <lineage>
        <taxon>Eukaryota</taxon>
        <taxon>Fungi</taxon>
        <taxon>Dikarya</taxon>
        <taxon>Ascomycota</taxon>
        <taxon>Pezizomycotina</taxon>
        <taxon>Eurotiomycetes</taxon>
        <taxon>Eurotiomycetidae</taxon>
        <taxon>Eurotiales</taxon>
        <taxon>Aspergillaceae</taxon>
        <taxon>Aspergillus</taxon>
        <taxon>Aspergillus subgen. Circumdati</taxon>
    </lineage>
</organism>
<dbReference type="GeneID" id="37217206"/>
<protein>
    <recommendedName>
        <fullName evidence="4">C2H2-type domain-containing protein</fullName>
    </recommendedName>
</protein>
<reference evidence="2" key="1">
    <citation type="submission" date="2016-12" db="EMBL/GenBank/DDBJ databases">
        <title>The genomes of Aspergillus section Nigri reveals drivers in fungal speciation.</title>
        <authorList>
            <consortium name="DOE Joint Genome Institute"/>
            <person name="Vesth T.C."/>
            <person name="Nybo J."/>
            <person name="Theobald S."/>
            <person name="Brandl J."/>
            <person name="Frisvad J.C."/>
            <person name="Nielsen K.F."/>
            <person name="Lyhne E.K."/>
            <person name="Kogle M.E."/>
            <person name="Kuo A."/>
            <person name="Riley R."/>
            <person name="Clum A."/>
            <person name="Nolan M."/>
            <person name="Lipzen A."/>
            <person name="Salamov A."/>
            <person name="Henrissat B."/>
            <person name="Wiebenga A."/>
            <person name="De Vries R.P."/>
            <person name="Grigoriev I.V."/>
            <person name="Mortensen U.H."/>
            <person name="Andersen M.R."/>
            <person name="Baker S.E."/>
        </authorList>
    </citation>
    <scope>NUCLEOTIDE SEQUENCE [LARGE SCALE GENOMIC DNA]</scope>
    <source>
        <strain evidence="2">CBS 113365</strain>
    </source>
</reference>
<dbReference type="RefSeq" id="XP_025562273.1">
    <property type="nucleotide sequence ID" value="XM_025712614.1"/>
</dbReference>
<dbReference type="PANTHER" id="PTHR35391">
    <property type="entry name" value="C2H2-TYPE DOMAIN-CONTAINING PROTEIN-RELATED"/>
    <property type="match status" value="1"/>
</dbReference>
<proteinExistence type="predicted"/>
<evidence type="ECO:0000256" key="1">
    <source>
        <dbReference type="SAM" id="MobiDB-lite"/>
    </source>
</evidence>
<dbReference type="PANTHER" id="PTHR35391:SF7">
    <property type="entry name" value="C2H2-TYPE DOMAIN-CONTAINING PROTEIN"/>
    <property type="match status" value="1"/>
</dbReference>
<dbReference type="AlphaFoldDB" id="A0A319B7Y9"/>
<feature type="region of interest" description="Disordered" evidence="1">
    <location>
        <begin position="189"/>
        <end position="215"/>
    </location>
</feature>
<accession>A0A319B7Y9</accession>
<evidence type="ECO:0008006" key="4">
    <source>
        <dbReference type="Google" id="ProtNLM"/>
    </source>
</evidence>
<keyword evidence="3" id="KW-1185">Reference proteome</keyword>
<evidence type="ECO:0000313" key="2">
    <source>
        <dbReference type="EMBL" id="PYH68479.1"/>
    </source>
</evidence>
<dbReference type="OrthoDB" id="20872at2759"/>